<keyword evidence="5" id="KW-1185">Reference proteome</keyword>
<dbReference type="RefSeq" id="WP_260063906.1">
    <property type="nucleotide sequence ID" value="NZ_CP092366.2"/>
</dbReference>
<evidence type="ECO:0000259" key="2">
    <source>
        <dbReference type="Pfam" id="PF18645"/>
    </source>
</evidence>
<sequence length="653" mass="64471">MPPRDQPGQLAAAAQHWEDQRDQRLHEAARTNSTIRMLAVNEGRTAEHVIGSYQRTAVLLRRLADKADTKAAELRRVSDAATALISRLDGIAADGYDEIEHIQSSSADPITKQVAIAAVAARCHADAARASTEAVAMVEAATTRVLEAQGSALTARAALADHGGIVAAEPPPELPAAVPDVRGADTRGHGEGAGAEPPAGPAPVIPDVRQPATSEAGPGDAGAPPHIPVAGALSPATPAVPGVAPAPPPAAALGQALSPDSLGQAFVSGAAAGQGVAPGANALTAGTLHAAEAGSAPQPPPPVAPQPVAPGPPTPVPAVDAGPHTASPGTSLVPPVVDAPAAPAHPVMPVIAAGPPSAAAPPMAAAGPLPAYGSDLRPPVVAPPPPAAAAPAGPVGGTPVAPASAAGAPAGSLVSPVAKTAPPSSVAGAAAPATAGATAGAAAGALGGQVEEKARLQRIVDAVARQERGVAWAAGVRADGATLLTTDVACGWIPPHVRLPAGVVVLAPAVRRTDMTAVDLLGSVKVAAAHSAGYVPPPAADAPALTGDHRARATAELDELVPELVGLATRCGGLRRLVVTAARHGGRGGLAADERPLLAAYTAEYARDVLDGYPRPDPLAVGRWMITAAAEALVNGDRAAANYHTRWAKEILR</sequence>
<evidence type="ECO:0000256" key="1">
    <source>
        <dbReference type="SAM" id="MobiDB-lite"/>
    </source>
</evidence>
<feature type="compositionally biased region" description="Pro residues" evidence="1">
    <location>
        <begin position="297"/>
        <end position="316"/>
    </location>
</feature>
<dbReference type="Proteomes" id="UP001055200">
    <property type="component" value="Plasmid unnamed"/>
</dbReference>
<proteinExistence type="predicted"/>
<dbReference type="InterPro" id="IPR040604">
    <property type="entry name" value="DUF5632"/>
</dbReference>
<feature type="region of interest" description="Disordered" evidence="1">
    <location>
        <begin position="1"/>
        <end position="21"/>
    </location>
</feature>
<evidence type="ECO:0000313" key="4">
    <source>
        <dbReference type="EMBL" id="ULN54798.2"/>
    </source>
</evidence>
<evidence type="ECO:0000313" key="5">
    <source>
        <dbReference type="Proteomes" id="UP001055200"/>
    </source>
</evidence>
<organism evidence="4 5">
    <name type="scientific">Mycolicibacillus parakoreensis</name>
    <dbReference type="NCBI Taxonomy" id="1069221"/>
    <lineage>
        <taxon>Bacteria</taxon>
        <taxon>Bacillati</taxon>
        <taxon>Actinomycetota</taxon>
        <taxon>Actinomycetes</taxon>
        <taxon>Mycobacteriales</taxon>
        <taxon>Mycobacteriaceae</taxon>
        <taxon>Mycolicibacillus</taxon>
    </lineage>
</organism>
<feature type="region of interest" description="Disordered" evidence="1">
    <location>
        <begin position="292"/>
        <end position="337"/>
    </location>
</feature>
<protein>
    <submittedName>
        <fullName evidence="4">DUF5632 domain-containing protein</fullName>
    </submittedName>
</protein>
<accession>A0ABY3UAP4</accession>
<reference evidence="4" key="1">
    <citation type="submission" date="2022-08" db="EMBL/GenBank/DDBJ databases">
        <title>Complete genome sequence of 14 non-tuberculosis mycobacteria type-strains.</title>
        <authorList>
            <person name="Igarashi Y."/>
            <person name="Osugi A."/>
            <person name="Mitarai S."/>
        </authorList>
    </citation>
    <scope>NUCLEOTIDE SEQUENCE</scope>
    <source>
        <strain evidence="4">DSM 45575</strain>
    </source>
</reference>
<evidence type="ECO:0000259" key="3">
    <source>
        <dbReference type="Pfam" id="PF18646"/>
    </source>
</evidence>
<feature type="domain" description="DUF5631" evidence="2">
    <location>
        <begin position="558"/>
        <end position="650"/>
    </location>
</feature>
<keyword evidence="4" id="KW-0614">Plasmid</keyword>
<gene>
    <name evidence="4" type="ORF">MIU77_18810</name>
</gene>
<feature type="region of interest" description="Disordered" evidence="1">
    <location>
        <begin position="167"/>
        <end position="233"/>
    </location>
</feature>
<dbReference type="Pfam" id="PF18645">
    <property type="entry name" value="DUF5631"/>
    <property type="match status" value="1"/>
</dbReference>
<dbReference type="Pfam" id="PF18646">
    <property type="entry name" value="DUF5632"/>
    <property type="match status" value="1"/>
</dbReference>
<geneLocation type="plasmid" evidence="4 5">
    <name>unnamed</name>
</geneLocation>
<name>A0ABY3UAP4_9MYCO</name>
<feature type="domain" description="DUF5632" evidence="3">
    <location>
        <begin position="452"/>
        <end position="531"/>
    </location>
</feature>
<dbReference type="EMBL" id="CP092366">
    <property type="protein sequence ID" value="ULN54798.2"/>
    <property type="molecule type" value="Genomic_DNA"/>
</dbReference>
<dbReference type="InterPro" id="IPR040833">
    <property type="entry name" value="DUF5631"/>
</dbReference>